<evidence type="ECO:0000313" key="1">
    <source>
        <dbReference type="EMBL" id="CAB4204298.1"/>
    </source>
</evidence>
<dbReference type="InterPro" id="IPR046558">
    <property type="entry name" value="DUF6712"/>
</dbReference>
<gene>
    <name evidence="1" type="ORF">UFOVP1384_46</name>
</gene>
<dbReference type="Pfam" id="PF20459">
    <property type="entry name" value="DUF6712"/>
    <property type="match status" value="1"/>
</dbReference>
<protein>
    <submittedName>
        <fullName evidence="1">Uncharacterized protein</fullName>
    </submittedName>
</protein>
<dbReference type="EMBL" id="LR797341">
    <property type="protein sequence ID" value="CAB4204298.1"/>
    <property type="molecule type" value="Genomic_DNA"/>
</dbReference>
<proteinExistence type="predicted"/>
<name>A0A6J5S6X4_9CAUD</name>
<reference evidence="1" key="1">
    <citation type="submission" date="2020-05" db="EMBL/GenBank/DDBJ databases">
        <authorList>
            <person name="Chiriac C."/>
            <person name="Salcher M."/>
            <person name="Ghai R."/>
            <person name="Kavagutti S V."/>
        </authorList>
    </citation>
    <scope>NUCLEOTIDE SEQUENCE</scope>
</reference>
<sequence length="261" mass="28909">MSANILFISENLIKSRTGISDAIDGKQLKPHIKVAQDLYLQPALGSTLYLRLQSGIEADNLSNLEKSLLDSYITDCLVWYTMSLLPFGLGYQIFSKGILQKTSEESNAPSRADLELIGNEYKKTAEFYKQRLINYLRENYLLYSQYFNPKNGLDVIFPELKAYTSPIYLGNVVDGIRVFSNNATTDGATTIYHTPAAGDHSFSVGALANKVVLIATRSGLVKGITNLPTANPMYLQINDSLITLPTGDITDIGEIFTFTIR</sequence>
<organism evidence="1">
    <name type="scientific">uncultured Caudovirales phage</name>
    <dbReference type="NCBI Taxonomy" id="2100421"/>
    <lineage>
        <taxon>Viruses</taxon>
        <taxon>Duplodnaviria</taxon>
        <taxon>Heunggongvirae</taxon>
        <taxon>Uroviricota</taxon>
        <taxon>Caudoviricetes</taxon>
        <taxon>Peduoviridae</taxon>
        <taxon>Maltschvirus</taxon>
        <taxon>Maltschvirus maltsch</taxon>
    </lineage>
</organism>
<accession>A0A6J5S6X4</accession>